<dbReference type="Proteomes" id="UP001459277">
    <property type="component" value="Unassembled WGS sequence"/>
</dbReference>
<comment type="caution">
    <text evidence="1">The sequence shown here is derived from an EMBL/GenBank/DDBJ whole genome shotgun (WGS) entry which is preliminary data.</text>
</comment>
<protein>
    <submittedName>
        <fullName evidence="1">Uncharacterized protein</fullName>
    </submittedName>
</protein>
<accession>A0AAW2CHT6</accession>
<evidence type="ECO:0000313" key="2">
    <source>
        <dbReference type="Proteomes" id="UP001459277"/>
    </source>
</evidence>
<name>A0AAW2CHT6_9ROSI</name>
<evidence type="ECO:0000313" key="1">
    <source>
        <dbReference type="EMBL" id="KAK9997771.1"/>
    </source>
</evidence>
<dbReference type="AlphaFoldDB" id="A0AAW2CHT6"/>
<gene>
    <name evidence="1" type="ORF">SO802_017374</name>
</gene>
<reference evidence="1 2" key="1">
    <citation type="submission" date="2024-01" db="EMBL/GenBank/DDBJ databases">
        <title>A telomere-to-telomere, gap-free genome of sweet tea (Lithocarpus litseifolius).</title>
        <authorList>
            <person name="Zhou J."/>
        </authorList>
    </citation>
    <scope>NUCLEOTIDE SEQUENCE [LARGE SCALE GENOMIC DNA]</scope>
    <source>
        <strain evidence="1">Zhou-2022a</strain>
        <tissue evidence="1">Leaf</tissue>
    </source>
</reference>
<sequence length="171" mass="19613">MILPNVVCSIFDRTPSWLVPEEHLRQRQNMSSSKTASKKRKPSFEEVEEEEIKTYSYEHVGREVIPAKRVAALNKFNAEHKKFVFLLEKHACLSVVRLSSDNLFLTLSELNYDNTPVSGASTMSEKSPMKDIEQLLQYREGIGTINLSVILKVLKCPLSCLKFHEKIMQNL</sequence>
<keyword evidence="2" id="KW-1185">Reference proteome</keyword>
<dbReference type="EMBL" id="JAZDWU010000006">
    <property type="protein sequence ID" value="KAK9997771.1"/>
    <property type="molecule type" value="Genomic_DNA"/>
</dbReference>
<organism evidence="1 2">
    <name type="scientific">Lithocarpus litseifolius</name>
    <dbReference type="NCBI Taxonomy" id="425828"/>
    <lineage>
        <taxon>Eukaryota</taxon>
        <taxon>Viridiplantae</taxon>
        <taxon>Streptophyta</taxon>
        <taxon>Embryophyta</taxon>
        <taxon>Tracheophyta</taxon>
        <taxon>Spermatophyta</taxon>
        <taxon>Magnoliopsida</taxon>
        <taxon>eudicotyledons</taxon>
        <taxon>Gunneridae</taxon>
        <taxon>Pentapetalae</taxon>
        <taxon>rosids</taxon>
        <taxon>fabids</taxon>
        <taxon>Fagales</taxon>
        <taxon>Fagaceae</taxon>
        <taxon>Lithocarpus</taxon>
    </lineage>
</organism>
<proteinExistence type="predicted"/>